<reference evidence="1" key="1">
    <citation type="journal article" date="2024" name="Antonie Van Leeuwenhoek">
        <title>Bradyrhizobium ontarionense sp. nov., a novel bacterial symbiont isolated from Aeschynomene indica (Indian jointvetch), harbours photosynthesis, nitrogen fixation and nitrous oxide (N2O) reductase genes.</title>
        <authorList>
            <person name="Bromfield E.S.P."/>
            <person name="Cloutier S."/>
        </authorList>
    </citation>
    <scope>NUCLEOTIDE SEQUENCE</scope>
    <source>
        <strain evidence="1">A19</strain>
    </source>
</reference>
<dbReference type="Gene3D" id="3.30.420.300">
    <property type="entry name" value="2-keto-3-deoxy-galactonokinase, substrate binding domain"/>
    <property type="match status" value="1"/>
</dbReference>
<dbReference type="SUPFAM" id="SSF53067">
    <property type="entry name" value="Actin-like ATPase domain"/>
    <property type="match status" value="1"/>
</dbReference>
<organism evidence="1 2">
    <name type="scientific">Bradyrhizobium ontarionense</name>
    <dbReference type="NCBI Taxonomy" id="2898149"/>
    <lineage>
        <taxon>Bacteria</taxon>
        <taxon>Pseudomonadati</taxon>
        <taxon>Pseudomonadota</taxon>
        <taxon>Alphaproteobacteria</taxon>
        <taxon>Hyphomicrobiales</taxon>
        <taxon>Nitrobacteraceae</taxon>
        <taxon>Bradyrhizobium</taxon>
    </lineage>
</organism>
<name>A0ABY3RJU6_9BRAD</name>
<protein>
    <submittedName>
        <fullName evidence="1">2-dehydro-3-deoxygalactonokinase</fullName>
    </submittedName>
</protein>
<sequence>MTAVYSSATPAFVAVDWGTSSFRAWLMAGDGTELAESRGGEGMLHCATSGFAPVLRDHLAKLGASADVPVLICGMAGARQGWVEAPYLHTPTRLDALHAGAIRVATDGDVRILPGLAQVRPDQPDVMRGEETQLLGVTEPDFTGIVCIPGTHSKWIRIDAGAVIDFATYMTGELFAVISQHSILMHAVEPGGSGTEDGGPFRAGLGSILAAPTSLTSALFRLRAAQLLGFEQRSDGAARLSGLLIGAEIADARARFGAELPLRLIGTGRLGQLYREALATTGFDVNECDAEQASRRGLIKAARQIWGARF</sequence>
<dbReference type="Gene3D" id="3.30.420.310">
    <property type="entry name" value="2-keto-3-deoxy-galactonokinase, C-terminal domain"/>
    <property type="match status" value="1"/>
</dbReference>
<dbReference type="InterPro" id="IPR007729">
    <property type="entry name" value="DGOK"/>
</dbReference>
<evidence type="ECO:0000313" key="1">
    <source>
        <dbReference type="EMBL" id="UFZ07588.1"/>
    </source>
</evidence>
<keyword evidence="2" id="KW-1185">Reference proteome</keyword>
<dbReference type="Pfam" id="PF05035">
    <property type="entry name" value="DGOK"/>
    <property type="match status" value="1"/>
</dbReference>
<dbReference type="RefSeq" id="WP_231327038.1">
    <property type="nucleotide sequence ID" value="NZ_CP088156.1"/>
</dbReference>
<dbReference type="InterPro" id="IPR043129">
    <property type="entry name" value="ATPase_NBD"/>
</dbReference>
<dbReference type="InterPro" id="IPR042257">
    <property type="entry name" value="DGOK_C"/>
</dbReference>
<dbReference type="InterPro" id="IPR042258">
    <property type="entry name" value="DGOK_N"/>
</dbReference>
<dbReference type="CDD" id="cd24012">
    <property type="entry name" value="ASKHA_NBD_KDGal-kinase"/>
    <property type="match status" value="1"/>
</dbReference>
<proteinExistence type="predicted"/>
<dbReference type="EMBL" id="CP088156">
    <property type="protein sequence ID" value="UFZ07588.1"/>
    <property type="molecule type" value="Genomic_DNA"/>
</dbReference>
<accession>A0ABY3RJU6</accession>
<dbReference type="Proteomes" id="UP001431010">
    <property type="component" value="Chromosome"/>
</dbReference>
<evidence type="ECO:0000313" key="2">
    <source>
        <dbReference type="Proteomes" id="UP001431010"/>
    </source>
</evidence>
<gene>
    <name evidence="1" type="ORF">LQG66_15315</name>
</gene>